<dbReference type="PANTHER" id="PTHR33266">
    <property type="entry name" value="CHROMOSOME 15, WHOLE GENOME SHOTGUN SEQUENCE"/>
    <property type="match status" value="1"/>
</dbReference>
<accession>A0A9N9EUT9</accession>
<dbReference type="EMBL" id="CAJVPQ010007294">
    <property type="protein sequence ID" value="CAG8695223.1"/>
    <property type="molecule type" value="Genomic_DNA"/>
</dbReference>
<keyword evidence="1" id="KW-0812">Transmembrane</keyword>
<protein>
    <submittedName>
        <fullName evidence="2">15835_t:CDS:1</fullName>
    </submittedName>
</protein>
<gene>
    <name evidence="2" type="ORF">FCALED_LOCUS13184</name>
</gene>
<dbReference type="OrthoDB" id="107110at2759"/>
<feature type="non-terminal residue" evidence="2">
    <location>
        <position position="296"/>
    </location>
</feature>
<dbReference type="PANTHER" id="PTHR33266:SF1">
    <property type="entry name" value="F-BOX DOMAIN-CONTAINING PROTEIN"/>
    <property type="match status" value="1"/>
</dbReference>
<dbReference type="Proteomes" id="UP000789570">
    <property type="component" value="Unassembled WGS sequence"/>
</dbReference>
<feature type="transmembrane region" description="Helical" evidence="1">
    <location>
        <begin position="96"/>
        <end position="116"/>
    </location>
</feature>
<keyword evidence="1" id="KW-0472">Membrane</keyword>
<keyword evidence="1" id="KW-1133">Transmembrane helix</keyword>
<keyword evidence="3" id="KW-1185">Reference proteome</keyword>
<name>A0A9N9EUT9_9GLOM</name>
<proteinExistence type="predicted"/>
<evidence type="ECO:0000313" key="3">
    <source>
        <dbReference type="Proteomes" id="UP000789570"/>
    </source>
</evidence>
<evidence type="ECO:0000313" key="2">
    <source>
        <dbReference type="EMBL" id="CAG8695223.1"/>
    </source>
</evidence>
<dbReference type="AlphaFoldDB" id="A0A9N9EUT9"/>
<evidence type="ECO:0000256" key="1">
    <source>
        <dbReference type="SAM" id="Phobius"/>
    </source>
</evidence>
<comment type="caution">
    <text evidence="2">The sequence shown here is derived from an EMBL/GenBank/DDBJ whole genome shotgun (WGS) entry which is preliminary data.</text>
</comment>
<reference evidence="2" key="1">
    <citation type="submission" date="2021-06" db="EMBL/GenBank/DDBJ databases">
        <authorList>
            <person name="Kallberg Y."/>
            <person name="Tangrot J."/>
            <person name="Rosling A."/>
        </authorList>
    </citation>
    <scope>NUCLEOTIDE SEQUENCE</scope>
    <source>
        <strain evidence="2">UK204</strain>
    </source>
</reference>
<organism evidence="2 3">
    <name type="scientific">Funneliformis caledonium</name>
    <dbReference type="NCBI Taxonomy" id="1117310"/>
    <lineage>
        <taxon>Eukaryota</taxon>
        <taxon>Fungi</taxon>
        <taxon>Fungi incertae sedis</taxon>
        <taxon>Mucoromycota</taxon>
        <taxon>Glomeromycotina</taxon>
        <taxon>Glomeromycetes</taxon>
        <taxon>Glomerales</taxon>
        <taxon>Glomeraceae</taxon>
        <taxon>Funneliformis</taxon>
    </lineage>
</organism>
<sequence length="296" mass="34264">MARDLVKLHMTIIITAEDSDKKHLIGYPSEPMLSEGVLTLLSRPDVELEVLKELDLVRKEGGVINTGNRGDLCARILLLSARRRQILSFRKENCEVHIETLICILYIVVILLYLLLCKELSNILCLSTTYDMGFTHFVMLDHIPDESTLQLCWDRGAAIIYQRNQPDADIALREFLQLKDCIFSSLLIMVNWISEAYANNLKFETYHYGEGRNRHGNMMLNFSNTNDTKKTNRLTECFQLSIALMLPKGDCHIPSSSQVKEINNDNDEDIKDYLINKRWKSDEQAEQDEEWPEEYE</sequence>